<evidence type="ECO:0000256" key="3">
    <source>
        <dbReference type="ARBA" id="ARBA00022989"/>
    </source>
</evidence>
<evidence type="ECO:0000256" key="5">
    <source>
        <dbReference type="RuleBase" id="RU363041"/>
    </source>
</evidence>
<dbReference type="RefSeq" id="WP_013037766.1">
    <property type="nucleotide sequence ID" value="NC_014002.1"/>
</dbReference>
<keyword evidence="3 5" id="KW-1133">Transmembrane helix</keyword>
<dbReference type="PANTHER" id="PTHR43701:SF2">
    <property type="entry name" value="MEMBRANE TRANSPORTER PROTEIN YJNA-RELATED"/>
    <property type="match status" value="1"/>
</dbReference>
<dbReference type="STRING" id="547558.Mmah_1325"/>
<feature type="transmembrane region" description="Helical" evidence="5">
    <location>
        <begin position="173"/>
        <end position="191"/>
    </location>
</feature>
<evidence type="ECO:0000256" key="2">
    <source>
        <dbReference type="ARBA" id="ARBA00022692"/>
    </source>
</evidence>
<feature type="transmembrane region" description="Helical" evidence="5">
    <location>
        <begin position="138"/>
        <end position="167"/>
    </location>
</feature>
<dbReference type="Pfam" id="PF01925">
    <property type="entry name" value="TauE"/>
    <property type="match status" value="1"/>
</dbReference>
<feature type="transmembrane region" description="Helical" evidence="5">
    <location>
        <begin position="43"/>
        <end position="64"/>
    </location>
</feature>
<protein>
    <recommendedName>
        <fullName evidence="5">Probable membrane transporter protein</fullName>
    </recommendedName>
</protein>
<dbReference type="PANTHER" id="PTHR43701">
    <property type="entry name" value="MEMBRANE TRANSPORTER PROTEIN MJ0441-RELATED"/>
    <property type="match status" value="1"/>
</dbReference>
<feature type="transmembrane region" description="Helical" evidence="5">
    <location>
        <begin position="98"/>
        <end position="117"/>
    </location>
</feature>
<name>D5E6N6_METMS</name>
<dbReference type="AlphaFoldDB" id="D5E6N6"/>
<feature type="transmembrane region" description="Helical" evidence="5">
    <location>
        <begin position="203"/>
        <end position="223"/>
    </location>
</feature>
<accession>D5E6N6</accession>
<dbReference type="OrthoDB" id="57422at2157"/>
<feature type="transmembrane region" description="Helical" evidence="5">
    <location>
        <begin position="7"/>
        <end position="37"/>
    </location>
</feature>
<keyword evidence="7" id="KW-1185">Reference proteome</keyword>
<dbReference type="GO" id="GO:0005886">
    <property type="term" value="C:plasma membrane"/>
    <property type="evidence" value="ECO:0007669"/>
    <property type="project" value="UniProtKB-SubCell"/>
</dbReference>
<evidence type="ECO:0000256" key="1">
    <source>
        <dbReference type="ARBA" id="ARBA00004141"/>
    </source>
</evidence>
<keyword evidence="2 5" id="KW-0812">Transmembrane</keyword>
<comment type="similarity">
    <text evidence="5">Belongs to the 4-toluene sulfonate uptake permease (TSUP) (TC 2.A.102) family.</text>
</comment>
<dbReference type="InterPro" id="IPR051598">
    <property type="entry name" value="TSUP/Inactive_protease-like"/>
</dbReference>
<feature type="transmembrane region" description="Helical" evidence="5">
    <location>
        <begin position="71"/>
        <end position="92"/>
    </location>
</feature>
<keyword evidence="5" id="KW-1003">Cell membrane</keyword>
<evidence type="ECO:0000313" key="6">
    <source>
        <dbReference type="EMBL" id="ADE36824.1"/>
    </source>
</evidence>
<feature type="transmembrane region" description="Helical" evidence="5">
    <location>
        <begin position="235"/>
        <end position="253"/>
    </location>
</feature>
<dbReference type="GeneID" id="8983496"/>
<dbReference type="HOGENOM" id="CLU_045498_5_4_2"/>
<evidence type="ECO:0000313" key="7">
    <source>
        <dbReference type="Proteomes" id="UP000001059"/>
    </source>
</evidence>
<reference evidence="6 7" key="1">
    <citation type="submission" date="2010-03" db="EMBL/GenBank/DDBJ databases">
        <title>The complete genome of Methanohalophilus mahii DSM 5219.</title>
        <authorList>
            <consortium name="US DOE Joint Genome Institute (JGI-PGF)"/>
            <person name="Lucas S."/>
            <person name="Copeland A."/>
            <person name="Lapidus A."/>
            <person name="Glavina del Rio T."/>
            <person name="Dalin E."/>
            <person name="Tice H."/>
            <person name="Bruce D."/>
            <person name="Goodwin L."/>
            <person name="Pitluck S."/>
            <person name="Kyrpides N."/>
            <person name="Mavromatis K."/>
            <person name="Ivanova N."/>
            <person name="Lykidis A."/>
            <person name="Saunders E."/>
            <person name="Brettin T."/>
            <person name="Detter J.C."/>
            <person name="Han C."/>
            <person name="Land M."/>
            <person name="Hauser L."/>
            <person name="Markowitz V."/>
            <person name="Cheng J.-F."/>
            <person name="Hugenholtz P."/>
            <person name="Woyke T."/>
            <person name="Wu D."/>
            <person name="Spring S."/>
            <person name="Schneider S."/>
            <person name="Schroeder M."/>
            <person name="Klenk H.-P."/>
            <person name="Eisen J.A."/>
        </authorList>
    </citation>
    <scope>NUCLEOTIDE SEQUENCE [LARGE SCALE GENOMIC DNA]</scope>
    <source>
        <strain evidence="7">ATCC 35705 / DSM 5219 / SLP</strain>
    </source>
</reference>
<proteinExistence type="inferred from homology"/>
<gene>
    <name evidence="6" type="ordered locus">Mmah_1325</name>
</gene>
<comment type="subcellular location">
    <subcellularLocation>
        <location evidence="5">Cell membrane</location>
        <topology evidence="5">Multi-pass membrane protein</topology>
    </subcellularLocation>
    <subcellularLocation>
        <location evidence="1">Membrane</location>
        <topology evidence="1">Multi-pass membrane protein</topology>
    </subcellularLocation>
</comment>
<dbReference type="Proteomes" id="UP000001059">
    <property type="component" value="Chromosome"/>
</dbReference>
<keyword evidence="4 5" id="KW-0472">Membrane</keyword>
<evidence type="ECO:0000256" key="4">
    <source>
        <dbReference type="ARBA" id="ARBA00023136"/>
    </source>
</evidence>
<dbReference type="KEGG" id="mmh:Mmah_1325"/>
<sequence precursor="true">MFTDPLLLALIILFLSSVFAYLGIGGAVIYVPLFYWIGIDLRIAIPLSLLLNVVTTGSSSFIYLRKKTIDFHAAIPFLVFSVIGAPIGKYIGTQISENAIISIFSFVIVLVGLIMMAPGSRNAILPKPADKKRLLMGLLVGLGAGVCAGLLGIGGGSFVVPLLLAFGYGVREAAATSSLIVLVSSASGLVAHLNNISLTDSTVISLGLAAFIGSQLGSHIMYTPRGNLEAFSRKYFKNIFGLFLIVVALLLQYRVHF</sequence>
<dbReference type="EMBL" id="CP001994">
    <property type="protein sequence ID" value="ADE36824.1"/>
    <property type="molecule type" value="Genomic_DNA"/>
</dbReference>
<dbReference type="InterPro" id="IPR002781">
    <property type="entry name" value="TM_pro_TauE-like"/>
</dbReference>
<organism evidence="6 7">
    <name type="scientific">Methanohalophilus mahii (strain ATCC 35705 / DSM 5219 / SLP)</name>
    <dbReference type="NCBI Taxonomy" id="547558"/>
    <lineage>
        <taxon>Archaea</taxon>
        <taxon>Methanobacteriati</taxon>
        <taxon>Methanobacteriota</taxon>
        <taxon>Stenosarchaea group</taxon>
        <taxon>Methanomicrobia</taxon>
        <taxon>Methanosarcinales</taxon>
        <taxon>Methanosarcinaceae</taxon>
        <taxon>Methanohalophilus</taxon>
    </lineage>
</organism>